<feature type="transmembrane region" description="Helical" evidence="1">
    <location>
        <begin position="221"/>
        <end position="241"/>
    </location>
</feature>
<dbReference type="PANTHER" id="PTHR12879:SF8">
    <property type="entry name" value="SPHINGOLIPID DELTA(4)-DESATURASE DES1"/>
    <property type="match status" value="1"/>
</dbReference>
<keyword evidence="1" id="KW-0812">Transmembrane</keyword>
<feature type="transmembrane region" description="Helical" evidence="1">
    <location>
        <begin position="67"/>
        <end position="90"/>
    </location>
</feature>
<organism evidence="3 4">
    <name type="scientific">Rhizobium esperanzae</name>
    <dbReference type="NCBI Taxonomy" id="1967781"/>
    <lineage>
        <taxon>Bacteria</taxon>
        <taxon>Pseudomonadati</taxon>
        <taxon>Pseudomonadota</taxon>
        <taxon>Alphaproteobacteria</taxon>
        <taxon>Hyphomicrobiales</taxon>
        <taxon>Rhizobiaceae</taxon>
        <taxon>Rhizobium/Agrobacterium group</taxon>
        <taxon>Rhizobium</taxon>
    </lineage>
</organism>
<gene>
    <name evidence="3" type="ORF">B5E41_10925</name>
</gene>
<dbReference type="CDD" id="cd03511">
    <property type="entry name" value="Rhizopine-oxygenase-like"/>
    <property type="match status" value="1"/>
</dbReference>
<dbReference type="AlphaFoldDB" id="A0A246DX26"/>
<reference evidence="3 4" key="1">
    <citation type="submission" date="2017-03" db="EMBL/GenBank/DDBJ databases">
        <title>Genome of strain Rhizobium sp. CNPSo 668.</title>
        <authorList>
            <person name="Ribeiro R."/>
        </authorList>
    </citation>
    <scope>NUCLEOTIDE SEQUENCE [LARGE SCALE GENOMIC DNA]</scope>
    <source>
        <strain evidence="3 4">CNPSo 668</strain>
    </source>
</reference>
<accession>A0A246DX26</accession>
<evidence type="ECO:0000256" key="1">
    <source>
        <dbReference type="SAM" id="Phobius"/>
    </source>
</evidence>
<keyword evidence="1" id="KW-0472">Membrane</keyword>
<dbReference type="PANTHER" id="PTHR12879">
    <property type="entry name" value="SPHINGOLIPID DELTA 4 DESATURASE/C-4 HYDROXYLASE PROTEIN DES2"/>
    <property type="match status" value="1"/>
</dbReference>
<sequence>MSVHSNDVERVGPDPALPRDYSLTGPSSLRAVEAGLAAAEWYHTEVPRKLMKELMQRSDQPAIRDTILWAILHMAFAGGGIWFWGSWWALPFWFAYGVMYGSACDARWHECGHGTAFRTRWMNDVLYHICSFQVARNPVNWRWSHARHHTDTIIVGRDPEIAWMHPIALTLKALAYTGVVEVWQNLGTLARNAAGTLSPDEKDYVPESEWPKAVFWARVHMAIYAAAVLTALGMLMAGAGWKATIPLLLIGGPRIYGCWHMVMTGLLQHGGLAEDVLDHRLNSRTVYMNPISRFIYWNMGYHVEHHMFPMVPYHALARLHEAIKHDLPPANTSIWDGYREMFQAIMRQRREPGYYLKRALPQGAKPYREELHAAVPERSHA</sequence>
<evidence type="ECO:0000313" key="4">
    <source>
        <dbReference type="Proteomes" id="UP000197269"/>
    </source>
</evidence>
<protein>
    <submittedName>
        <fullName evidence="3">Fatty acid desaturase</fullName>
    </submittedName>
</protein>
<evidence type="ECO:0000259" key="2">
    <source>
        <dbReference type="Pfam" id="PF00487"/>
    </source>
</evidence>
<proteinExistence type="predicted"/>
<dbReference type="RefSeq" id="WP_088393478.1">
    <property type="nucleotide sequence ID" value="NZ_MXPU01000006.1"/>
</dbReference>
<dbReference type="GO" id="GO:0042284">
    <property type="term" value="F:sphingolipid delta-4 desaturase activity"/>
    <property type="evidence" value="ECO:0007669"/>
    <property type="project" value="TreeGrafter"/>
</dbReference>
<comment type="caution">
    <text evidence="3">The sequence shown here is derived from an EMBL/GenBank/DDBJ whole genome shotgun (WGS) entry which is preliminary data.</text>
</comment>
<keyword evidence="1" id="KW-1133">Transmembrane helix</keyword>
<dbReference type="EMBL" id="MXPU01000006">
    <property type="protein sequence ID" value="OWO94914.1"/>
    <property type="molecule type" value="Genomic_DNA"/>
</dbReference>
<dbReference type="Proteomes" id="UP000197269">
    <property type="component" value="Unassembled WGS sequence"/>
</dbReference>
<dbReference type="InterPro" id="IPR005804">
    <property type="entry name" value="FA_desaturase_dom"/>
</dbReference>
<dbReference type="GO" id="GO:0016020">
    <property type="term" value="C:membrane"/>
    <property type="evidence" value="ECO:0007669"/>
    <property type="project" value="GOC"/>
</dbReference>
<evidence type="ECO:0000313" key="3">
    <source>
        <dbReference type="EMBL" id="OWO94914.1"/>
    </source>
</evidence>
<feature type="domain" description="Fatty acid desaturase" evidence="2">
    <location>
        <begin position="86"/>
        <end position="336"/>
    </location>
</feature>
<dbReference type="InterPro" id="IPR039393">
    <property type="entry name" value="Rhizopine-oxygenase-like"/>
</dbReference>
<dbReference type="GO" id="GO:0046513">
    <property type="term" value="P:ceramide biosynthetic process"/>
    <property type="evidence" value="ECO:0007669"/>
    <property type="project" value="TreeGrafter"/>
</dbReference>
<dbReference type="Pfam" id="PF00487">
    <property type="entry name" value="FA_desaturase"/>
    <property type="match status" value="1"/>
</dbReference>
<name>A0A246DX26_9HYPH</name>